<dbReference type="GO" id="GO:0008270">
    <property type="term" value="F:zinc ion binding"/>
    <property type="evidence" value="ECO:0007669"/>
    <property type="project" value="InterPro"/>
</dbReference>
<proteinExistence type="predicted"/>
<organism evidence="4 5">
    <name type="scientific">Golovinomyces cichoracearum</name>
    <dbReference type="NCBI Taxonomy" id="62708"/>
    <lineage>
        <taxon>Eukaryota</taxon>
        <taxon>Fungi</taxon>
        <taxon>Dikarya</taxon>
        <taxon>Ascomycota</taxon>
        <taxon>Pezizomycotina</taxon>
        <taxon>Leotiomycetes</taxon>
        <taxon>Erysiphales</taxon>
        <taxon>Erysiphaceae</taxon>
        <taxon>Golovinomyces</taxon>
    </lineage>
</organism>
<protein>
    <recommendedName>
        <fullName evidence="3">Zn(2)-C6 fungal-type domain-containing protein</fullName>
    </recommendedName>
</protein>
<evidence type="ECO:0000313" key="5">
    <source>
        <dbReference type="Proteomes" id="UP000285405"/>
    </source>
</evidence>
<name>A0A420J306_9PEZI</name>
<evidence type="ECO:0000256" key="2">
    <source>
        <dbReference type="SAM" id="MobiDB-lite"/>
    </source>
</evidence>
<dbReference type="PANTHER" id="PTHR47425">
    <property type="entry name" value="FARB-RELATED"/>
    <property type="match status" value="1"/>
</dbReference>
<dbReference type="InterPro" id="IPR036864">
    <property type="entry name" value="Zn2-C6_fun-type_DNA-bd_sf"/>
</dbReference>
<dbReference type="SUPFAM" id="SSF57701">
    <property type="entry name" value="Zn2/Cys6 DNA-binding domain"/>
    <property type="match status" value="1"/>
</dbReference>
<dbReference type="PROSITE" id="PS50048">
    <property type="entry name" value="ZN2_CY6_FUNGAL_2"/>
    <property type="match status" value="1"/>
</dbReference>
<keyword evidence="1" id="KW-0539">Nucleus</keyword>
<dbReference type="Proteomes" id="UP000285405">
    <property type="component" value="Unassembled WGS sequence"/>
</dbReference>
<accession>A0A420J306</accession>
<comment type="caution">
    <text evidence="4">The sequence shown here is derived from an EMBL/GenBank/DDBJ whole genome shotgun (WGS) entry which is preliminary data.</text>
</comment>
<evidence type="ECO:0000313" key="4">
    <source>
        <dbReference type="EMBL" id="RKF81186.1"/>
    </source>
</evidence>
<dbReference type="Pfam" id="PF00172">
    <property type="entry name" value="Zn_clus"/>
    <property type="match status" value="1"/>
</dbReference>
<dbReference type="InterPro" id="IPR052761">
    <property type="entry name" value="Fungal_Detox/Toxin_TFs"/>
</dbReference>
<feature type="domain" description="Zn(2)-C6 fungal-type" evidence="3">
    <location>
        <begin position="35"/>
        <end position="74"/>
    </location>
</feature>
<dbReference type="Gene3D" id="4.10.240.10">
    <property type="entry name" value="Zn(2)-C6 fungal-type DNA-binding domain"/>
    <property type="match status" value="1"/>
</dbReference>
<dbReference type="GO" id="GO:0000981">
    <property type="term" value="F:DNA-binding transcription factor activity, RNA polymerase II-specific"/>
    <property type="evidence" value="ECO:0007669"/>
    <property type="project" value="InterPro"/>
</dbReference>
<sequence length="141" mass="16034">MSSAEKSADTRNVSKKETSIKSVRKDAPKRRASLACLACRKRKVRCDLTSNLFFDLLGNPICSNCMTDGISCLIGESMRGKRRGTQYFKSPHPTLNSSSAIRFEEYLKEEMDGSSHTPDLIYMKDHWDKGIVWNGQTFVYR</sequence>
<dbReference type="SMART" id="SM00066">
    <property type="entry name" value="GAL4"/>
    <property type="match status" value="1"/>
</dbReference>
<dbReference type="PANTHER" id="PTHR47425:SF2">
    <property type="entry name" value="FARB-RELATED"/>
    <property type="match status" value="1"/>
</dbReference>
<evidence type="ECO:0000256" key="1">
    <source>
        <dbReference type="ARBA" id="ARBA00023242"/>
    </source>
</evidence>
<gene>
    <name evidence="4" type="ORF">GcC1_028029</name>
</gene>
<dbReference type="OrthoDB" id="5392779at2759"/>
<feature type="region of interest" description="Disordered" evidence="2">
    <location>
        <begin position="1"/>
        <end position="26"/>
    </location>
</feature>
<dbReference type="EMBL" id="MCBR01002870">
    <property type="protein sequence ID" value="RKF81186.1"/>
    <property type="molecule type" value="Genomic_DNA"/>
</dbReference>
<dbReference type="CDD" id="cd00067">
    <property type="entry name" value="GAL4"/>
    <property type="match status" value="1"/>
</dbReference>
<dbReference type="AlphaFoldDB" id="A0A420J306"/>
<dbReference type="InterPro" id="IPR001138">
    <property type="entry name" value="Zn2Cys6_DnaBD"/>
</dbReference>
<reference evidence="4 5" key="1">
    <citation type="journal article" date="2018" name="BMC Genomics">
        <title>Comparative genome analyses reveal sequence features reflecting distinct modes of host-adaptation between dicot and monocot powdery mildew.</title>
        <authorList>
            <person name="Wu Y."/>
            <person name="Ma X."/>
            <person name="Pan Z."/>
            <person name="Kale S.D."/>
            <person name="Song Y."/>
            <person name="King H."/>
            <person name="Zhang Q."/>
            <person name="Presley C."/>
            <person name="Deng X."/>
            <person name="Wei C.I."/>
            <person name="Xiao S."/>
        </authorList>
    </citation>
    <scope>NUCLEOTIDE SEQUENCE [LARGE SCALE GENOMIC DNA]</scope>
    <source>
        <strain evidence="4">UCSC1</strain>
    </source>
</reference>
<evidence type="ECO:0000259" key="3">
    <source>
        <dbReference type="PROSITE" id="PS50048"/>
    </source>
</evidence>